<feature type="domain" description="Flagellar assembly protein FliH/Type III secretion system HrpE" evidence="8">
    <location>
        <begin position="124"/>
        <end position="246"/>
    </location>
</feature>
<dbReference type="RefSeq" id="WP_213238253.1">
    <property type="nucleotide sequence ID" value="NZ_JAHBCL010000039.1"/>
</dbReference>
<accession>A0ABS5PV87</accession>
<sequence length="257" mass="28554">MSRLFKSSRVILDNETYVLSSKIEKTEPHEELAAQTTEASLEAANQAIAAAKDEANSILEEADKEAETIEKRAAKDAERIVADAYDQAKGILESAREDGYNEGVQKGIADAEETAAQIVNEALGLRDAWHQEREKLLKDAEVEMVTLVLETVEKVLNKKLETDETLIDGLVRAAVMKMTQVTHFTLRVAVEDYNHAVSIKPMILAMTEKIEDIEIRQDASLSQGACVVDSESGSIDSGLWTQYEQIKNVFEDLLRNE</sequence>
<keyword evidence="6" id="KW-1006">Bacterial flagellum protein export</keyword>
<comment type="caution">
    <text evidence="9">The sequence shown here is derived from an EMBL/GenBank/DDBJ whole genome shotgun (WGS) entry which is preliminary data.</text>
</comment>
<dbReference type="InterPro" id="IPR051472">
    <property type="entry name" value="T3SS_Stator/FliH"/>
</dbReference>
<comment type="function">
    <text evidence="1">Needed for flagellar regrowth and assembly.</text>
</comment>
<keyword evidence="4" id="KW-1005">Bacterial flagellum biogenesis</keyword>
<comment type="similarity">
    <text evidence="2">Belongs to the FliH family.</text>
</comment>
<keyword evidence="3" id="KW-0813">Transport</keyword>
<evidence type="ECO:0000259" key="8">
    <source>
        <dbReference type="Pfam" id="PF02108"/>
    </source>
</evidence>
<evidence type="ECO:0000256" key="5">
    <source>
        <dbReference type="ARBA" id="ARBA00022927"/>
    </source>
</evidence>
<proteinExistence type="inferred from homology"/>
<evidence type="ECO:0000256" key="6">
    <source>
        <dbReference type="ARBA" id="ARBA00023225"/>
    </source>
</evidence>
<keyword evidence="10" id="KW-1185">Reference proteome</keyword>
<dbReference type="PANTHER" id="PTHR34982:SF1">
    <property type="entry name" value="FLAGELLAR ASSEMBLY PROTEIN FLIH"/>
    <property type="match status" value="1"/>
</dbReference>
<evidence type="ECO:0000313" key="9">
    <source>
        <dbReference type="EMBL" id="MBS7528394.1"/>
    </source>
</evidence>
<protein>
    <recommendedName>
        <fullName evidence="8">Flagellar assembly protein FliH/Type III secretion system HrpE domain-containing protein</fullName>
    </recommendedName>
</protein>
<evidence type="ECO:0000313" key="10">
    <source>
        <dbReference type="Proteomes" id="UP000746471"/>
    </source>
</evidence>
<keyword evidence="7" id="KW-0175">Coiled coil</keyword>
<dbReference type="EMBL" id="JAHBCL010000039">
    <property type="protein sequence ID" value="MBS7528394.1"/>
    <property type="molecule type" value="Genomic_DNA"/>
</dbReference>
<evidence type="ECO:0000256" key="7">
    <source>
        <dbReference type="SAM" id="Coils"/>
    </source>
</evidence>
<evidence type="ECO:0000256" key="1">
    <source>
        <dbReference type="ARBA" id="ARBA00003041"/>
    </source>
</evidence>
<evidence type="ECO:0000256" key="4">
    <source>
        <dbReference type="ARBA" id="ARBA00022795"/>
    </source>
</evidence>
<name>A0ABS5PV87_9FIRM</name>
<dbReference type="PANTHER" id="PTHR34982">
    <property type="entry name" value="YOP PROTEINS TRANSLOCATION PROTEIN L"/>
    <property type="match status" value="1"/>
</dbReference>
<dbReference type="Proteomes" id="UP000746471">
    <property type="component" value="Unassembled WGS sequence"/>
</dbReference>
<gene>
    <name evidence="9" type="ORF">KHM83_17035</name>
</gene>
<dbReference type="Pfam" id="PF02108">
    <property type="entry name" value="FliH"/>
    <property type="match status" value="1"/>
</dbReference>
<evidence type="ECO:0000256" key="3">
    <source>
        <dbReference type="ARBA" id="ARBA00022448"/>
    </source>
</evidence>
<keyword evidence="5" id="KW-0653">Protein transport</keyword>
<reference evidence="9 10" key="1">
    <citation type="submission" date="2021-05" db="EMBL/GenBank/DDBJ databases">
        <title>Fusibacter ferrireducens sp. nov., an anaerobic, sulfur- and Fe-reducing bacterium isolated from the mangrove sediment.</title>
        <authorList>
            <person name="Qiu D."/>
        </authorList>
    </citation>
    <scope>NUCLEOTIDE SEQUENCE [LARGE SCALE GENOMIC DNA]</scope>
    <source>
        <strain evidence="9 10">DSM 12116</strain>
    </source>
</reference>
<dbReference type="InterPro" id="IPR018035">
    <property type="entry name" value="Flagellar_FliH/T3SS_HrpE"/>
</dbReference>
<feature type="coiled-coil region" evidence="7">
    <location>
        <begin position="34"/>
        <end position="79"/>
    </location>
</feature>
<evidence type="ECO:0000256" key="2">
    <source>
        <dbReference type="ARBA" id="ARBA00006602"/>
    </source>
</evidence>
<organism evidence="9 10">
    <name type="scientific">Fusibacter paucivorans</name>
    <dbReference type="NCBI Taxonomy" id="76009"/>
    <lineage>
        <taxon>Bacteria</taxon>
        <taxon>Bacillati</taxon>
        <taxon>Bacillota</taxon>
        <taxon>Clostridia</taxon>
        <taxon>Eubacteriales</taxon>
        <taxon>Eubacteriales Family XII. Incertae Sedis</taxon>
        <taxon>Fusibacter</taxon>
    </lineage>
</organism>